<evidence type="ECO:0008006" key="4">
    <source>
        <dbReference type="Google" id="ProtNLM"/>
    </source>
</evidence>
<name>A0AAD4D2S2_9FUNG</name>
<keyword evidence="1" id="KW-0732">Signal</keyword>
<evidence type="ECO:0000313" key="3">
    <source>
        <dbReference type="Proteomes" id="UP001194580"/>
    </source>
</evidence>
<dbReference type="EMBL" id="JAAAIL010002190">
    <property type="protein sequence ID" value="KAG0259478.1"/>
    <property type="molecule type" value="Genomic_DNA"/>
</dbReference>
<comment type="caution">
    <text evidence="2">The sequence shown here is derived from an EMBL/GenBank/DDBJ whole genome shotgun (WGS) entry which is preliminary data.</text>
</comment>
<dbReference type="Proteomes" id="UP001194580">
    <property type="component" value="Unassembled WGS sequence"/>
</dbReference>
<sequence length="152" mass="17157">MRSHGQHLPRLLLLAILITLITALSSSASALYWRTEFYPCKDRRDDIGVSVTMLYCDMYKFTKAGFKCNDVHCEAPKSNCVKNIAKDPIEQAKAYLTLTGACQGLNNARYEKVEYELDNYHSRPGARTVITSVLRQQRCLFAVQDKASVSTD</sequence>
<reference evidence="2" key="1">
    <citation type="journal article" date="2020" name="Fungal Divers.">
        <title>Resolving the Mortierellaceae phylogeny through synthesis of multi-gene phylogenetics and phylogenomics.</title>
        <authorList>
            <person name="Vandepol N."/>
            <person name="Liber J."/>
            <person name="Desiro A."/>
            <person name="Na H."/>
            <person name="Kennedy M."/>
            <person name="Barry K."/>
            <person name="Grigoriev I.V."/>
            <person name="Miller A.N."/>
            <person name="O'Donnell K."/>
            <person name="Stajich J.E."/>
            <person name="Bonito G."/>
        </authorList>
    </citation>
    <scope>NUCLEOTIDE SEQUENCE</scope>
    <source>
        <strain evidence="2">NRRL 28262</strain>
    </source>
</reference>
<protein>
    <recommendedName>
        <fullName evidence="4">Secreted protein</fullName>
    </recommendedName>
</protein>
<gene>
    <name evidence="2" type="ORF">BGZ95_004666</name>
</gene>
<evidence type="ECO:0000256" key="1">
    <source>
        <dbReference type="SAM" id="SignalP"/>
    </source>
</evidence>
<dbReference type="AlphaFoldDB" id="A0AAD4D2S2"/>
<organism evidence="2 3">
    <name type="scientific">Linnemannia exigua</name>
    <dbReference type="NCBI Taxonomy" id="604196"/>
    <lineage>
        <taxon>Eukaryota</taxon>
        <taxon>Fungi</taxon>
        <taxon>Fungi incertae sedis</taxon>
        <taxon>Mucoromycota</taxon>
        <taxon>Mortierellomycotina</taxon>
        <taxon>Mortierellomycetes</taxon>
        <taxon>Mortierellales</taxon>
        <taxon>Mortierellaceae</taxon>
        <taxon>Linnemannia</taxon>
    </lineage>
</organism>
<proteinExistence type="predicted"/>
<feature type="signal peptide" evidence="1">
    <location>
        <begin position="1"/>
        <end position="23"/>
    </location>
</feature>
<keyword evidence="3" id="KW-1185">Reference proteome</keyword>
<feature type="chain" id="PRO_5042170469" description="Secreted protein" evidence="1">
    <location>
        <begin position="24"/>
        <end position="152"/>
    </location>
</feature>
<evidence type="ECO:0000313" key="2">
    <source>
        <dbReference type="EMBL" id="KAG0259478.1"/>
    </source>
</evidence>
<accession>A0AAD4D2S2</accession>